<evidence type="ECO:0000313" key="2">
    <source>
        <dbReference type="EMBL" id="CAB3405788.1"/>
    </source>
</evidence>
<gene>
    <name evidence="2" type="ORF">CBOVIS_LOCUS7942</name>
</gene>
<evidence type="ECO:0000313" key="3">
    <source>
        <dbReference type="Proteomes" id="UP000494206"/>
    </source>
</evidence>
<protein>
    <submittedName>
        <fullName evidence="2">Uncharacterized protein</fullName>
    </submittedName>
</protein>
<dbReference type="Proteomes" id="UP000494206">
    <property type="component" value="Unassembled WGS sequence"/>
</dbReference>
<keyword evidence="1" id="KW-0732">Signal</keyword>
<keyword evidence="3" id="KW-1185">Reference proteome</keyword>
<accession>A0A8S1EZ09</accession>
<dbReference type="EMBL" id="CADEPM010000005">
    <property type="protein sequence ID" value="CAB3405788.1"/>
    <property type="molecule type" value="Genomic_DNA"/>
</dbReference>
<name>A0A8S1EZ09_9PELO</name>
<proteinExistence type="predicted"/>
<comment type="caution">
    <text evidence="2">The sequence shown here is derived from an EMBL/GenBank/DDBJ whole genome shotgun (WGS) entry which is preliminary data.</text>
</comment>
<evidence type="ECO:0000256" key="1">
    <source>
        <dbReference type="SAM" id="SignalP"/>
    </source>
</evidence>
<dbReference type="OrthoDB" id="5841961at2759"/>
<organism evidence="2 3">
    <name type="scientific">Caenorhabditis bovis</name>
    <dbReference type="NCBI Taxonomy" id="2654633"/>
    <lineage>
        <taxon>Eukaryota</taxon>
        <taxon>Metazoa</taxon>
        <taxon>Ecdysozoa</taxon>
        <taxon>Nematoda</taxon>
        <taxon>Chromadorea</taxon>
        <taxon>Rhabditida</taxon>
        <taxon>Rhabditina</taxon>
        <taxon>Rhabditomorpha</taxon>
        <taxon>Rhabditoidea</taxon>
        <taxon>Rhabditidae</taxon>
        <taxon>Peloderinae</taxon>
        <taxon>Caenorhabditis</taxon>
    </lineage>
</organism>
<feature type="chain" id="PRO_5035947584" evidence="1">
    <location>
        <begin position="19"/>
        <end position="102"/>
    </location>
</feature>
<dbReference type="AlphaFoldDB" id="A0A8S1EZ09"/>
<reference evidence="2 3" key="1">
    <citation type="submission" date="2020-04" db="EMBL/GenBank/DDBJ databases">
        <authorList>
            <person name="Laetsch R D."/>
            <person name="Stevens L."/>
            <person name="Kumar S."/>
            <person name="Blaxter L. M."/>
        </authorList>
    </citation>
    <scope>NUCLEOTIDE SEQUENCE [LARGE SCALE GENOMIC DNA]</scope>
</reference>
<feature type="signal peptide" evidence="1">
    <location>
        <begin position="1"/>
        <end position="18"/>
    </location>
</feature>
<sequence>MQVTIFAFLLLIGSFAFASPSSYDTANEADLMTNNERFARDLEYRKKFAFAFAKRSSGDEGVVEARIAGPYAHDPSMRFAFAKRRTPTESKFARFARASSFA</sequence>